<keyword evidence="2" id="KW-1185">Reference proteome</keyword>
<keyword evidence="1" id="KW-0418">Kinase</keyword>
<protein>
    <submittedName>
        <fullName evidence="1">Uridine kinase</fullName>
    </submittedName>
</protein>
<organism evidence="1 2">
    <name type="scientific">Nocardia otitidiscaviarum</name>
    <dbReference type="NCBI Taxonomy" id="1823"/>
    <lineage>
        <taxon>Bacteria</taxon>
        <taxon>Bacillati</taxon>
        <taxon>Actinomycetota</taxon>
        <taxon>Actinomycetes</taxon>
        <taxon>Mycobacteriales</taxon>
        <taxon>Nocardiaceae</taxon>
        <taxon>Nocardia</taxon>
    </lineage>
</organism>
<evidence type="ECO:0000313" key="1">
    <source>
        <dbReference type="EMBL" id="SUA80606.1"/>
    </source>
</evidence>
<sequence length="211" mass="23434">MVPGIDGGVPEFAALTPEALADRIADRAFSLPEPAVVAVDGADAADPVRFARTVADRAVGHGRTAAVIALHDFVRPASLRYEFGRTDELSYRTAWFDYSALNREVLQPLRTHHRYLPALWDERTDRSARATTRETPPNTVLLVAGPMLLGRNLPFDLTVALRMSDTALHRTTPEADTFTIAALHEHDRGHHEEPDIIVAWDHPTRPALRLR</sequence>
<proteinExistence type="predicted"/>
<gene>
    <name evidence="1" type="ORF">NCTC1934_04361</name>
</gene>
<name>A0A378YTV6_9NOCA</name>
<dbReference type="STRING" id="1406858.GCA_000710895_06438"/>
<dbReference type="AlphaFoldDB" id="A0A378YTV6"/>
<reference evidence="1 2" key="1">
    <citation type="submission" date="2018-06" db="EMBL/GenBank/DDBJ databases">
        <authorList>
            <consortium name="Pathogen Informatics"/>
            <person name="Doyle S."/>
        </authorList>
    </citation>
    <scope>NUCLEOTIDE SEQUENCE [LARGE SCALE GENOMIC DNA]</scope>
    <source>
        <strain evidence="1 2">NCTC1934</strain>
    </source>
</reference>
<dbReference type="EMBL" id="UGRY01000002">
    <property type="protein sequence ID" value="SUA80606.1"/>
    <property type="molecule type" value="Genomic_DNA"/>
</dbReference>
<keyword evidence="1" id="KW-0808">Transferase</keyword>
<dbReference type="GO" id="GO:0016301">
    <property type="term" value="F:kinase activity"/>
    <property type="evidence" value="ECO:0007669"/>
    <property type="project" value="UniProtKB-KW"/>
</dbReference>
<dbReference type="Gene3D" id="3.40.50.300">
    <property type="entry name" value="P-loop containing nucleotide triphosphate hydrolases"/>
    <property type="match status" value="1"/>
</dbReference>
<accession>A0A378YTV6</accession>
<evidence type="ECO:0000313" key="2">
    <source>
        <dbReference type="Proteomes" id="UP000255467"/>
    </source>
</evidence>
<dbReference type="Proteomes" id="UP000255467">
    <property type="component" value="Unassembled WGS sequence"/>
</dbReference>
<dbReference type="InterPro" id="IPR027417">
    <property type="entry name" value="P-loop_NTPase"/>
</dbReference>